<evidence type="ECO:0000313" key="5">
    <source>
        <dbReference type="Proteomes" id="UP000272025"/>
    </source>
</evidence>
<feature type="domain" description="Asteroid" evidence="3">
    <location>
        <begin position="143"/>
        <end position="400"/>
    </location>
</feature>
<evidence type="ECO:0000259" key="3">
    <source>
        <dbReference type="Pfam" id="PF12813"/>
    </source>
</evidence>
<dbReference type="SUPFAM" id="SSF88723">
    <property type="entry name" value="PIN domain-like"/>
    <property type="match status" value="1"/>
</dbReference>
<dbReference type="EMBL" id="ML119051">
    <property type="protein sequence ID" value="ROT41844.1"/>
    <property type="molecule type" value="Genomic_DNA"/>
</dbReference>
<evidence type="ECO:0000313" key="4">
    <source>
        <dbReference type="EMBL" id="ROT41844.1"/>
    </source>
</evidence>
<dbReference type="InterPro" id="IPR026832">
    <property type="entry name" value="Asteroid"/>
</dbReference>
<evidence type="ECO:0000256" key="2">
    <source>
        <dbReference type="SAM" id="MobiDB-lite"/>
    </source>
</evidence>
<feature type="compositionally biased region" description="Basic residues" evidence="2">
    <location>
        <begin position="599"/>
        <end position="609"/>
    </location>
</feature>
<accession>A0A3N2Q4Z2</accession>
<reference evidence="4 5" key="1">
    <citation type="journal article" date="2018" name="Mol. Ecol.">
        <title>The obligate alkalophilic soda-lake fungus Sodiomyces alkalinus has shifted to a protein diet.</title>
        <authorList>
            <person name="Grum-Grzhimaylo A.A."/>
            <person name="Falkoski D.L."/>
            <person name="van den Heuvel J."/>
            <person name="Valero-Jimenez C.A."/>
            <person name="Min B."/>
            <person name="Choi I.G."/>
            <person name="Lipzen A."/>
            <person name="Daum C.G."/>
            <person name="Aanen D.K."/>
            <person name="Tsang A."/>
            <person name="Henrissat B."/>
            <person name="Bilanenko E.N."/>
            <person name="de Vries R.P."/>
            <person name="van Kan J.A.L."/>
            <person name="Grigoriev I.V."/>
            <person name="Debets A.J.M."/>
        </authorList>
    </citation>
    <scope>NUCLEOTIDE SEQUENCE [LARGE SCALE GENOMIC DNA]</scope>
    <source>
        <strain evidence="4 5">F11</strain>
    </source>
</reference>
<comment type="similarity">
    <text evidence="1">Belongs to the asteroid family.</text>
</comment>
<dbReference type="Proteomes" id="UP000272025">
    <property type="component" value="Unassembled WGS sequence"/>
</dbReference>
<organism evidence="4 5">
    <name type="scientific">Sodiomyces alkalinus (strain CBS 110278 / VKM F-3762 / F11)</name>
    <name type="common">Alkaliphilic filamentous fungus</name>
    <dbReference type="NCBI Taxonomy" id="1314773"/>
    <lineage>
        <taxon>Eukaryota</taxon>
        <taxon>Fungi</taxon>
        <taxon>Dikarya</taxon>
        <taxon>Ascomycota</taxon>
        <taxon>Pezizomycotina</taxon>
        <taxon>Sordariomycetes</taxon>
        <taxon>Hypocreomycetidae</taxon>
        <taxon>Glomerellales</taxon>
        <taxon>Plectosphaerellaceae</taxon>
        <taxon>Sodiomyces</taxon>
    </lineage>
</organism>
<dbReference type="Gene3D" id="3.40.50.1010">
    <property type="entry name" value="5'-nuclease"/>
    <property type="match status" value="1"/>
</dbReference>
<dbReference type="Pfam" id="PF12813">
    <property type="entry name" value="XPG_I_2"/>
    <property type="match status" value="1"/>
</dbReference>
<protein>
    <recommendedName>
        <fullName evidence="3">Asteroid domain-containing protein</fullName>
    </recommendedName>
</protein>
<gene>
    <name evidence="4" type="ORF">SODALDRAFT_318656</name>
</gene>
<dbReference type="AlphaFoldDB" id="A0A3N2Q4Z2"/>
<dbReference type="InterPro" id="IPR039436">
    <property type="entry name" value="Asteroid_dom"/>
</dbReference>
<dbReference type="RefSeq" id="XP_028469650.1">
    <property type="nucleotide sequence ID" value="XM_028609387.1"/>
</dbReference>
<dbReference type="STRING" id="1314773.A0A3N2Q4Z2"/>
<name>A0A3N2Q4Z2_SODAK</name>
<dbReference type="InterPro" id="IPR029060">
    <property type="entry name" value="PIN-like_dom_sf"/>
</dbReference>
<evidence type="ECO:0000256" key="1">
    <source>
        <dbReference type="ARBA" id="ARBA00007398"/>
    </source>
</evidence>
<dbReference type="OrthoDB" id="5297549at2759"/>
<dbReference type="GeneID" id="39577865"/>
<dbReference type="PANTHER" id="PTHR15665">
    <property type="entry name" value="ASTEROID PROTEIN"/>
    <property type="match status" value="1"/>
</dbReference>
<feature type="region of interest" description="Disordered" evidence="2">
    <location>
        <begin position="586"/>
        <end position="640"/>
    </location>
</feature>
<dbReference type="PANTHER" id="PTHR15665:SF1">
    <property type="entry name" value="PROTEIN ASTEROID HOMOLOG 1"/>
    <property type="match status" value="1"/>
</dbReference>
<sequence length="640" mass="70437">MGIPRLLSHLEPYGVEEQLGNVDIIVDGPSLAYHIYRLGSSSTLTARNGRQGPSYSLLGDTAIAWLNRLQEGGFKVVAIYFDGFLPLAKRPTRLERLLQSSLQLQRLHATNLVFSDHGPSVESPTLPALFPTHGPRRDVSHTPPFLVPAILERLKSAERYASLVHLVPGEADEYCAEHALAHGGTILTSDSDLLIHDLGSGSVVFLGDIHPRTKDAEDPRPQGLVVSRYYPREIASRLRLPQPLEQGLIRLGYELSKDCHASLSQLLEACQKPLSRVDNDQFQVFSQPYKSLSVESRHAADIFSASAASNLDPRISELVLQSTSYQRLLFTTSPGGFATQPQGQAQEPLIFLPLLLDCPVRTSAWDSSLAVRQLAYSLFHLAYPGWPGSVREYRRIQSTANKGKSLRLLSEACTLEAAAELSSVLSHMADAFDDEPDLLWFTFALHQDMSCSHVQGEDPTTFSAIRDILLPTASSAVSRGTTTTTTTTPTTTAQGNWITLHLTAQCQAALYSLRILAQILPLVLQAAAPPAEPLAATLHSLQRLLARLPSLSEYPAASGTLALVTDLRDHPDRHLPRVASVLGLQPSDIIPRTRNEEKRHKKQQSRKRRKEQEEAARQEDRIGSASKKVYTNPFDVLGDQ</sequence>
<keyword evidence="5" id="KW-1185">Reference proteome</keyword>
<proteinExistence type="inferred from homology"/>
<feature type="compositionally biased region" description="Basic and acidic residues" evidence="2">
    <location>
        <begin position="610"/>
        <end position="622"/>
    </location>
</feature>